<accession>A0A672MEA6</accession>
<reference evidence="4" key="2">
    <citation type="submission" date="2025-09" db="UniProtKB">
        <authorList>
            <consortium name="Ensembl"/>
        </authorList>
    </citation>
    <scope>IDENTIFICATION</scope>
</reference>
<dbReference type="Ensembl" id="ENSSGRT00000038512.1">
    <property type="protein sequence ID" value="ENSSGRP00000035877.1"/>
    <property type="gene ID" value="ENSSGRG00000019862.1"/>
</dbReference>
<keyword evidence="2" id="KW-0472">Membrane</keyword>
<reference evidence="4" key="1">
    <citation type="submission" date="2025-08" db="UniProtKB">
        <authorList>
            <consortium name="Ensembl"/>
        </authorList>
    </citation>
    <scope>IDENTIFICATION</scope>
</reference>
<feature type="domain" description="ZP" evidence="3">
    <location>
        <begin position="1"/>
        <end position="131"/>
    </location>
</feature>
<dbReference type="InterPro" id="IPR042235">
    <property type="entry name" value="ZP-C_dom"/>
</dbReference>
<evidence type="ECO:0000313" key="4">
    <source>
        <dbReference type="Ensembl" id="ENSSGRP00000035877.1"/>
    </source>
</evidence>
<dbReference type="GO" id="GO:0007339">
    <property type="term" value="P:binding of sperm to zona pellucida"/>
    <property type="evidence" value="ECO:0007669"/>
    <property type="project" value="TreeGrafter"/>
</dbReference>
<proteinExistence type="predicted"/>
<evidence type="ECO:0000313" key="5">
    <source>
        <dbReference type="Proteomes" id="UP000472262"/>
    </source>
</evidence>
<dbReference type="Gene3D" id="2.60.40.4100">
    <property type="entry name" value="Zona pellucida, ZP-C domain"/>
    <property type="match status" value="1"/>
</dbReference>
<evidence type="ECO:0000259" key="3">
    <source>
        <dbReference type="PROSITE" id="PS51034"/>
    </source>
</evidence>
<dbReference type="InterPro" id="IPR055355">
    <property type="entry name" value="ZP-C"/>
</dbReference>
<dbReference type="Pfam" id="PF00100">
    <property type="entry name" value="Zona_pellucida"/>
    <property type="match status" value="1"/>
</dbReference>
<dbReference type="AlphaFoldDB" id="A0A672MEA6"/>
<feature type="transmembrane region" description="Helical" evidence="2">
    <location>
        <begin position="185"/>
        <end position="209"/>
    </location>
</feature>
<evidence type="ECO:0000256" key="2">
    <source>
        <dbReference type="SAM" id="Phobius"/>
    </source>
</evidence>
<dbReference type="GO" id="GO:0035803">
    <property type="term" value="P:egg coat formation"/>
    <property type="evidence" value="ECO:0007669"/>
    <property type="project" value="TreeGrafter"/>
</dbReference>
<dbReference type="GO" id="GO:2000344">
    <property type="term" value="P:positive regulation of acrosome reaction"/>
    <property type="evidence" value="ECO:0007669"/>
    <property type="project" value="TreeGrafter"/>
</dbReference>
<name>A0A672MEA6_SINGR</name>
<dbReference type="GO" id="GO:0032190">
    <property type="term" value="F:acrosin binding"/>
    <property type="evidence" value="ECO:0007669"/>
    <property type="project" value="TreeGrafter"/>
</dbReference>
<dbReference type="InParanoid" id="A0A672MEA6"/>
<dbReference type="PROSITE" id="PS51034">
    <property type="entry name" value="ZP_2"/>
    <property type="match status" value="1"/>
</dbReference>
<keyword evidence="1" id="KW-1015">Disulfide bond</keyword>
<protein>
    <recommendedName>
        <fullName evidence="3">ZP domain-containing protein</fullName>
    </recommendedName>
</protein>
<dbReference type="PANTHER" id="PTHR11576:SF2">
    <property type="entry name" value="ZONA PELLUCIDA SPERM-BINDING PROTEIN 3"/>
    <property type="match status" value="1"/>
</dbReference>
<evidence type="ECO:0000256" key="1">
    <source>
        <dbReference type="ARBA" id="ARBA00023157"/>
    </source>
</evidence>
<dbReference type="PANTHER" id="PTHR11576">
    <property type="entry name" value="ZONA PELLUCIDA SPERM-BINDING PROTEIN 3"/>
    <property type="match status" value="1"/>
</dbReference>
<keyword evidence="5" id="KW-1185">Reference proteome</keyword>
<sequence length="219" mass="23934">LADDWSYPRPSHLYFLGDVINIEASVKVYNHVPLRVFVDHCVATQVPDVNALPRYSFIENHGCLVDAKATASSSRFMPRSQEDKIQFQLEAFMFQEGYSPSIYMTCILKATLASAPSDALRKSCSFANGWFAADGNHQACGCCDSTCGPDGGIAASPFGGRPLLLNSFWHKDFCLIVEKRMKTSVCLLVMCLGVCGVANCALRFVILLMKNVAKSSAVS</sequence>
<dbReference type="Proteomes" id="UP000472262">
    <property type="component" value="Unassembled WGS sequence"/>
</dbReference>
<dbReference type="FunFam" id="2.60.40.4100:FF:000002">
    <property type="entry name" value="Zona pellucida sperm-binding protein 3"/>
    <property type="match status" value="1"/>
</dbReference>
<keyword evidence="2" id="KW-1133">Transmembrane helix</keyword>
<keyword evidence="2" id="KW-0812">Transmembrane</keyword>
<dbReference type="GO" id="GO:0031012">
    <property type="term" value="C:extracellular matrix"/>
    <property type="evidence" value="ECO:0007669"/>
    <property type="project" value="TreeGrafter"/>
</dbReference>
<dbReference type="InterPro" id="IPR001507">
    <property type="entry name" value="ZP_dom"/>
</dbReference>
<organism evidence="4 5">
    <name type="scientific">Sinocyclocheilus grahami</name>
    <name type="common">Dianchi golden-line fish</name>
    <name type="synonym">Barbus grahami</name>
    <dbReference type="NCBI Taxonomy" id="75366"/>
    <lineage>
        <taxon>Eukaryota</taxon>
        <taxon>Metazoa</taxon>
        <taxon>Chordata</taxon>
        <taxon>Craniata</taxon>
        <taxon>Vertebrata</taxon>
        <taxon>Euteleostomi</taxon>
        <taxon>Actinopterygii</taxon>
        <taxon>Neopterygii</taxon>
        <taxon>Teleostei</taxon>
        <taxon>Ostariophysi</taxon>
        <taxon>Cypriniformes</taxon>
        <taxon>Cyprinidae</taxon>
        <taxon>Cyprininae</taxon>
        <taxon>Sinocyclocheilus</taxon>
    </lineage>
</organism>